<feature type="domain" description="DUF3669" evidence="1">
    <location>
        <begin position="267"/>
        <end position="329"/>
    </location>
</feature>
<dbReference type="OrthoDB" id="2993351at2759"/>
<dbReference type="PANTHER" id="PTHR40780:SF3">
    <property type="entry name" value="DUF3669 DOMAIN-CONTAINING PROTEIN"/>
    <property type="match status" value="1"/>
</dbReference>
<keyword evidence="3" id="KW-1185">Reference proteome</keyword>
<gene>
    <name evidence="2" type="ORF">A9Z42_0042910</name>
</gene>
<comment type="caution">
    <text evidence="2">The sequence shown here is derived from an EMBL/GenBank/DDBJ whole genome shotgun (WGS) entry which is preliminary data.</text>
</comment>
<dbReference type="AlphaFoldDB" id="A0A2H2ZUV9"/>
<accession>A0A2H2ZUV9</accession>
<proteinExistence type="predicted"/>
<dbReference type="Proteomes" id="UP000219286">
    <property type="component" value="Unassembled WGS sequence"/>
</dbReference>
<protein>
    <recommendedName>
        <fullName evidence="1">DUF3669 domain-containing protein</fullName>
    </recommendedName>
</protein>
<dbReference type="Pfam" id="PF12417">
    <property type="entry name" value="DUF3669"/>
    <property type="match status" value="1"/>
</dbReference>
<dbReference type="InterPro" id="IPR022137">
    <property type="entry name" value="Znf_prot_DUF3669"/>
</dbReference>
<reference evidence="2 3" key="1">
    <citation type="journal article" date="2015" name="Genome Announc.">
        <title>Genome sequence and annotation of Trichoderma parareesei, the ancestor of the cellulase producer Trichoderma reesei.</title>
        <authorList>
            <person name="Yang D."/>
            <person name="Pomraning K."/>
            <person name="Kopchinskiy A."/>
            <person name="Karimi Aghcheh R."/>
            <person name="Atanasova L."/>
            <person name="Chenthamara K."/>
            <person name="Baker S.E."/>
            <person name="Zhang R."/>
            <person name="Shen Q."/>
            <person name="Freitag M."/>
            <person name="Kubicek C.P."/>
            <person name="Druzhinina I.S."/>
        </authorList>
    </citation>
    <scope>NUCLEOTIDE SEQUENCE [LARGE SCALE GENOMIC DNA]</scope>
    <source>
        <strain evidence="2 3">CBS 125925</strain>
    </source>
</reference>
<sequence length="355" mass="39609">MAELTISSAPTQLERIGQGRCGTVWAVRCSPCDDEDHSHLAMKREDGSTGRSISHEYRMHQKITTIPSPFTSFAIPQSAGFLDAEDDAAWSAILPRLPPDYTACNAIVSEKILPVKDSARRLLVQTFRPDVDAEDIMRSQSNKHCLVRPYLGRRRFYQSEMGAASTGESERQQQQQRRRRRLLRAISLRNFPLHMDQMEQLGIDPSGYAVAMADALAVMHWVAHVDGNDVEFVLGQPRCQSDTSSSSTSPRDICSDTNTAILGPHVVWILDFDLCRDISLDEEGVGQAHHAFWGNDPYFPRPGSSNLADQRLWPIFQDRYIKSSAAALQGEPDGVKQLPGLFIELIKQARSVSSS</sequence>
<dbReference type="EMBL" id="LFMI01000445">
    <property type="protein sequence ID" value="OTA03791.1"/>
    <property type="molecule type" value="Genomic_DNA"/>
</dbReference>
<evidence type="ECO:0000259" key="1">
    <source>
        <dbReference type="Pfam" id="PF12417"/>
    </source>
</evidence>
<evidence type="ECO:0000313" key="3">
    <source>
        <dbReference type="Proteomes" id="UP000219286"/>
    </source>
</evidence>
<dbReference type="PANTHER" id="PTHR40780">
    <property type="entry name" value="DUF3669 DOMAIN-CONTAINING PROTEIN"/>
    <property type="match status" value="1"/>
</dbReference>
<evidence type="ECO:0000313" key="2">
    <source>
        <dbReference type="EMBL" id="OTA03791.1"/>
    </source>
</evidence>
<name>A0A2H2ZUV9_TRIPA</name>
<organism evidence="2 3">
    <name type="scientific">Trichoderma parareesei</name>
    <name type="common">Filamentous fungus</name>
    <dbReference type="NCBI Taxonomy" id="858221"/>
    <lineage>
        <taxon>Eukaryota</taxon>
        <taxon>Fungi</taxon>
        <taxon>Dikarya</taxon>
        <taxon>Ascomycota</taxon>
        <taxon>Pezizomycotina</taxon>
        <taxon>Sordariomycetes</taxon>
        <taxon>Hypocreomycetidae</taxon>
        <taxon>Hypocreales</taxon>
        <taxon>Hypocreaceae</taxon>
        <taxon>Trichoderma</taxon>
    </lineage>
</organism>